<dbReference type="PROSITE" id="PS50525">
    <property type="entry name" value="RDRP_SSRNA_NEG_SEG"/>
    <property type="match status" value="1"/>
</dbReference>
<keyword evidence="4" id="KW-0808">Transferase</keyword>
<dbReference type="GO" id="GO:0039694">
    <property type="term" value="P:viral RNA genome replication"/>
    <property type="evidence" value="ECO:0007669"/>
    <property type="project" value="InterPro"/>
</dbReference>
<dbReference type="GO" id="GO:0000166">
    <property type="term" value="F:nucleotide binding"/>
    <property type="evidence" value="ECO:0007669"/>
    <property type="project" value="UniProtKB-KW"/>
</dbReference>
<organism evidence="10">
    <name type="scientific">Uumaja virus</name>
    <dbReference type="NCBI Taxonomy" id="2739774"/>
    <lineage>
        <taxon>Viruses</taxon>
        <taxon>Riboviria</taxon>
        <taxon>Orthornavirae</taxon>
        <taxon>Negarnaviricota</taxon>
        <taxon>Polyploviricotina</taxon>
        <taxon>Insthoviricetes</taxon>
        <taxon>Articulavirales</taxon>
        <taxon>Orthomyxoviridae</taxon>
    </lineage>
</organism>
<name>A0A859D174_9ORTO</name>
<reference evidence="10" key="2">
    <citation type="journal article" name="PLoS Pathog.">
        <title>Circumpolar diversification of the Ixodes uriae tick virome.</title>
        <authorList>
            <person name="Pettersson J.H."/>
            <person name="Ellstrom P."/>
            <person name="Ling J."/>
            <person name="Nilsson I."/>
            <person name="Bergstrom S."/>
            <person name="Gonzalez-Acuna D."/>
            <person name="Olsen B."/>
            <person name="Holmes E.C."/>
        </authorList>
    </citation>
    <scope>NUCLEOTIDE SEQUENCE</scope>
    <source>
        <strain evidence="10">OTU7.IU19</strain>
    </source>
</reference>
<sequence>MYSKLPTSFLKSTLLNYKDEETAKREIGSYPLRIRESRLGNISYLYQYVNVPPLAVGVPAPKVAESVLRSFEYNKLPNNGLGETPTQTWLPKDGNYPMDDVTSNFSPHCAEAMYKKFLLDNQVAIDGALEKLWEHLCTTNSDVLTRGRQTWDPINQRSVPSAQAYKEQTQIYDENLQYRKPTILGFLQCFHSELNLEDETLTHRVDVAKETNYKDPRSQIIEKITVTRTVVKKETIKQPELRNNVMDRATSFCAYLKGRERGKLSRRAISSANMVLRMHLYVIEKLHLFLCRGVQGSVVGIGGDEKKNKIIKELDSITAFQGEEAYIIQATEDASKWNECLAPENFALFHDVIMDNKVRQELEIPLLSKEMGELRHIFAHTFYLLSKKRIWMGKGHLVSNETEMAYMTWTKECIPMMGERTKEWFEKAEPHLDGKGYLKAPYGMLMGMLNAASTTMGLAAVNWRQEKGTDCKTVRSSDDSMTIFSANTLVKMFRNINRLYDNLRLLGINISTKKTRFFRQKFGEMTSWYMDGEFTAQYGVETSSLRPQGGNPPDDFHNAAIQTATSLRSGNINLFGAQMRLCLSLDNSRRLWKINKTPEKRPNISGDVLVLSDGGLSPWNWSNCHLPELPLKERLAQTDEEKEYLYKVMNPLNPFTAPVTESTSYSVELGTMVDVEMEIPRNLFHSIKRSNRTQRSVMKEKENKFRRLCDIVNDTFEAIDPVSALITPKSVTPMAESMITALSAEYGALHSIGVEFTPEEQEELEKAIDLLQQETINL</sequence>
<evidence type="ECO:0000256" key="5">
    <source>
        <dbReference type="ARBA" id="ARBA00022695"/>
    </source>
</evidence>
<reference evidence="10" key="1">
    <citation type="submission" date="2019-12" db="EMBL/GenBank/DDBJ databases">
        <authorList>
            <person name="Pettersson J.H.O."/>
            <person name="Olsen B."/>
            <person name="Holmes E.C."/>
        </authorList>
    </citation>
    <scope>NUCLEOTIDE SEQUENCE</scope>
    <source>
        <strain evidence="10">OTU7.IU19</strain>
    </source>
</reference>
<accession>A0A859D174</accession>
<evidence type="ECO:0000256" key="2">
    <source>
        <dbReference type="ARBA" id="ARBA00020035"/>
    </source>
</evidence>
<dbReference type="GO" id="GO:0003968">
    <property type="term" value="F:RNA-directed RNA polymerase activity"/>
    <property type="evidence" value="ECO:0007669"/>
    <property type="project" value="UniProtKB-KW"/>
</dbReference>
<proteinExistence type="predicted"/>
<evidence type="ECO:0000256" key="8">
    <source>
        <dbReference type="RuleBase" id="RU004330"/>
    </source>
</evidence>
<evidence type="ECO:0000256" key="4">
    <source>
        <dbReference type="ARBA" id="ARBA00022679"/>
    </source>
</evidence>
<evidence type="ECO:0000256" key="3">
    <source>
        <dbReference type="ARBA" id="ARBA00022484"/>
    </source>
</evidence>
<evidence type="ECO:0000256" key="1">
    <source>
        <dbReference type="ARBA" id="ARBA00012494"/>
    </source>
</evidence>
<keyword evidence="7" id="KW-0693">Viral RNA replication</keyword>
<dbReference type="InterPro" id="IPR001407">
    <property type="entry name" value="RNA_pol_PB1_influenza"/>
</dbReference>
<evidence type="ECO:0000256" key="6">
    <source>
        <dbReference type="ARBA" id="ARBA00022741"/>
    </source>
</evidence>
<keyword evidence="3 8" id="KW-0696">RNA-directed RNA polymerase</keyword>
<dbReference type="Pfam" id="PF00602">
    <property type="entry name" value="Flu_PB1"/>
    <property type="match status" value="1"/>
</dbReference>
<dbReference type="EMBL" id="MN830237">
    <property type="protein sequence ID" value="QKK82920.1"/>
    <property type="molecule type" value="Viral_cRNA"/>
</dbReference>
<dbReference type="GO" id="GO:0003723">
    <property type="term" value="F:RNA binding"/>
    <property type="evidence" value="ECO:0007669"/>
    <property type="project" value="InterPro"/>
</dbReference>
<protein>
    <recommendedName>
        <fullName evidence="2 8">RNA-directed RNA polymerase catalytic subunit</fullName>
        <ecNumber evidence="1 8">2.7.7.48</ecNumber>
    </recommendedName>
</protein>
<comment type="catalytic activity">
    <reaction evidence="8">
        <text>RNA(n) + a ribonucleoside 5'-triphosphate = RNA(n+1) + diphosphate</text>
        <dbReference type="Rhea" id="RHEA:21248"/>
        <dbReference type="Rhea" id="RHEA-COMP:14527"/>
        <dbReference type="Rhea" id="RHEA-COMP:17342"/>
        <dbReference type="ChEBI" id="CHEBI:33019"/>
        <dbReference type="ChEBI" id="CHEBI:61557"/>
        <dbReference type="ChEBI" id="CHEBI:140395"/>
        <dbReference type="EC" id="2.7.7.48"/>
    </reaction>
</comment>
<dbReference type="InterPro" id="IPR007099">
    <property type="entry name" value="RNA-dir_pol_NSvirus"/>
</dbReference>
<dbReference type="EC" id="2.7.7.48" evidence="1 8"/>
<evidence type="ECO:0000256" key="7">
    <source>
        <dbReference type="ARBA" id="ARBA00022953"/>
    </source>
</evidence>
<keyword evidence="6" id="KW-0547">Nucleotide-binding</keyword>
<evidence type="ECO:0000259" key="9">
    <source>
        <dbReference type="PROSITE" id="PS50525"/>
    </source>
</evidence>
<feature type="domain" description="RdRp catalytic" evidence="9">
    <location>
        <begin position="317"/>
        <end position="516"/>
    </location>
</feature>
<evidence type="ECO:0000313" key="10">
    <source>
        <dbReference type="EMBL" id="QKK82920.1"/>
    </source>
</evidence>
<keyword evidence="5" id="KW-0548">Nucleotidyltransferase</keyword>